<feature type="binding site" evidence="4">
    <location>
        <position position="580"/>
    </location>
    <ligand>
        <name>AMP</name>
        <dbReference type="ChEBI" id="CHEBI:456215"/>
    </ligand>
</feature>
<dbReference type="EMBL" id="MPUH01000011">
    <property type="protein sequence ID" value="OMJ95477.1"/>
    <property type="molecule type" value="Genomic_DNA"/>
</dbReference>
<feature type="transmembrane region" description="Helical" evidence="6">
    <location>
        <begin position="103"/>
        <end position="126"/>
    </location>
</feature>
<feature type="binding site" evidence="5">
    <location>
        <position position="470"/>
    </location>
    <ligand>
        <name>Zn(2+)</name>
        <dbReference type="ChEBI" id="CHEBI:29105"/>
        <label>1</label>
    </ligand>
</feature>
<accession>A0A1R2D2H6</accession>
<feature type="binding site" evidence="4">
    <location>
        <begin position="430"/>
        <end position="434"/>
    </location>
    <ligand>
        <name>AMP</name>
        <dbReference type="ChEBI" id="CHEBI:456215"/>
    </ligand>
</feature>
<evidence type="ECO:0000256" key="2">
    <source>
        <dbReference type="ARBA" id="ARBA00022801"/>
    </source>
</evidence>
<dbReference type="InterPro" id="IPR036971">
    <property type="entry name" value="PDEase_catalytic_dom_sf"/>
</dbReference>
<evidence type="ECO:0000256" key="3">
    <source>
        <dbReference type="PIRSR" id="PIRSR623088-1"/>
    </source>
</evidence>
<evidence type="ECO:0000256" key="6">
    <source>
        <dbReference type="SAM" id="Phobius"/>
    </source>
</evidence>
<feature type="binding site" evidence="5">
    <location>
        <position position="434"/>
    </location>
    <ligand>
        <name>Zn(2+)</name>
        <dbReference type="ChEBI" id="CHEBI:29105"/>
        <label>1</label>
    </ligand>
</feature>
<feature type="transmembrane region" description="Helical" evidence="6">
    <location>
        <begin position="220"/>
        <end position="239"/>
    </location>
</feature>
<dbReference type="InterPro" id="IPR023088">
    <property type="entry name" value="PDEase"/>
</dbReference>
<evidence type="ECO:0000259" key="7">
    <source>
        <dbReference type="PROSITE" id="PS51845"/>
    </source>
</evidence>
<feature type="binding site" evidence="4">
    <location>
        <position position="629"/>
    </location>
    <ligand>
        <name>AMP</name>
        <dbReference type="ChEBI" id="CHEBI:456215"/>
    </ligand>
</feature>
<evidence type="ECO:0000256" key="5">
    <source>
        <dbReference type="PIRSR" id="PIRSR623088-3"/>
    </source>
</evidence>
<evidence type="ECO:0000313" key="9">
    <source>
        <dbReference type="Proteomes" id="UP000187209"/>
    </source>
</evidence>
<name>A0A1R2D2H6_9CILI</name>
<evidence type="ECO:0000313" key="8">
    <source>
        <dbReference type="EMBL" id="OMJ95477.1"/>
    </source>
</evidence>
<feature type="transmembrane region" description="Helical" evidence="6">
    <location>
        <begin position="73"/>
        <end position="97"/>
    </location>
</feature>
<keyword evidence="1 5" id="KW-0479">Metal-binding</keyword>
<feature type="binding site" evidence="4">
    <location>
        <position position="470"/>
    </location>
    <ligand>
        <name>AMP</name>
        <dbReference type="ChEBI" id="CHEBI:456215"/>
    </ligand>
</feature>
<dbReference type="PROSITE" id="PS51845">
    <property type="entry name" value="PDEASE_I_2"/>
    <property type="match status" value="1"/>
</dbReference>
<dbReference type="PANTHER" id="PTHR11347">
    <property type="entry name" value="CYCLIC NUCLEOTIDE PHOSPHODIESTERASE"/>
    <property type="match status" value="1"/>
</dbReference>
<organism evidence="8 9">
    <name type="scientific">Stentor coeruleus</name>
    <dbReference type="NCBI Taxonomy" id="5963"/>
    <lineage>
        <taxon>Eukaryota</taxon>
        <taxon>Sar</taxon>
        <taxon>Alveolata</taxon>
        <taxon>Ciliophora</taxon>
        <taxon>Postciliodesmatophora</taxon>
        <taxon>Heterotrichea</taxon>
        <taxon>Heterotrichida</taxon>
        <taxon>Stentoridae</taxon>
        <taxon>Stentor</taxon>
    </lineage>
</organism>
<comment type="caution">
    <text evidence="8">The sequence shown here is derived from an EMBL/GenBank/DDBJ whole genome shotgun (WGS) entry which is preliminary data.</text>
</comment>
<feature type="binding site" evidence="5">
    <location>
        <position position="580"/>
    </location>
    <ligand>
        <name>Zn(2+)</name>
        <dbReference type="ChEBI" id="CHEBI:29105"/>
        <label>1</label>
    </ligand>
</feature>
<dbReference type="Pfam" id="PF00233">
    <property type="entry name" value="PDEase_I"/>
    <property type="match status" value="1"/>
</dbReference>
<gene>
    <name evidence="8" type="ORF">SteCoe_1069</name>
</gene>
<keyword evidence="6" id="KW-1133">Transmembrane helix</keyword>
<reference evidence="8 9" key="1">
    <citation type="submission" date="2016-11" db="EMBL/GenBank/DDBJ databases">
        <title>The macronuclear genome of Stentor coeruleus: a giant cell with tiny introns.</title>
        <authorList>
            <person name="Slabodnick M."/>
            <person name="Ruby J.G."/>
            <person name="Reiff S.B."/>
            <person name="Swart E.C."/>
            <person name="Gosai S."/>
            <person name="Prabakaran S."/>
            <person name="Witkowska E."/>
            <person name="Larue G.E."/>
            <person name="Fisher S."/>
            <person name="Freeman R.M."/>
            <person name="Gunawardena J."/>
            <person name="Chu W."/>
            <person name="Stover N.A."/>
            <person name="Gregory B.D."/>
            <person name="Nowacki M."/>
            <person name="Derisi J."/>
            <person name="Roy S.W."/>
            <person name="Marshall W.F."/>
            <person name="Sood P."/>
        </authorList>
    </citation>
    <scope>NUCLEOTIDE SEQUENCE [LARGE SCALE GENOMIC DNA]</scope>
    <source>
        <strain evidence="8">WM001</strain>
    </source>
</reference>
<dbReference type="GO" id="GO:0007165">
    <property type="term" value="P:signal transduction"/>
    <property type="evidence" value="ECO:0007669"/>
    <property type="project" value="InterPro"/>
</dbReference>
<dbReference type="InterPro" id="IPR002073">
    <property type="entry name" value="PDEase_catalytic_dom"/>
</dbReference>
<dbReference type="SUPFAM" id="SSF109604">
    <property type="entry name" value="HD-domain/PDEase-like"/>
    <property type="match status" value="1"/>
</dbReference>
<feature type="transmembrane region" description="Helical" evidence="6">
    <location>
        <begin position="197"/>
        <end position="214"/>
    </location>
</feature>
<dbReference type="OrthoDB" id="189220at2759"/>
<dbReference type="GO" id="GO:0046872">
    <property type="term" value="F:metal ion binding"/>
    <property type="evidence" value="ECO:0007669"/>
    <property type="project" value="UniProtKB-KW"/>
</dbReference>
<feature type="transmembrane region" description="Helical" evidence="6">
    <location>
        <begin position="138"/>
        <end position="154"/>
    </location>
</feature>
<evidence type="ECO:0000256" key="4">
    <source>
        <dbReference type="PIRSR" id="PIRSR623088-2"/>
    </source>
</evidence>
<feature type="binding site" evidence="5">
    <location>
        <position position="469"/>
    </location>
    <ligand>
        <name>Zn(2+)</name>
        <dbReference type="ChEBI" id="CHEBI:29105"/>
        <label>1</label>
    </ligand>
</feature>
<dbReference type="SMART" id="SM00471">
    <property type="entry name" value="HDc"/>
    <property type="match status" value="1"/>
</dbReference>
<keyword evidence="6" id="KW-0472">Membrane</keyword>
<dbReference type="GO" id="GO:0004114">
    <property type="term" value="F:3',5'-cyclic-nucleotide phosphodiesterase activity"/>
    <property type="evidence" value="ECO:0007669"/>
    <property type="project" value="InterPro"/>
</dbReference>
<dbReference type="Gene3D" id="1.10.1300.10">
    <property type="entry name" value="3'5'-cyclic nucleotide phosphodiesterase, catalytic domain"/>
    <property type="match status" value="1"/>
</dbReference>
<dbReference type="PRINTS" id="PR00387">
    <property type="entry name" value="PDIESTERASE1"/>
</dbReference>
<keyword evidence="6" id="KW-0812">Transmembrane</keyword>
<proteinExistence type="predicted"/>
<sequence>MQIPDSTCINENSELEMSHLVNLFSNKLSEHEKKTHLLDSNTQNHMKKEIRKKYEEAMLFSSNDFKKDFQVNIIFFHIVFSLILIHKMFVTIGSFINNKISELLFAISFSALIVIILTKILILLSFKYLPRSKKHVKLYYLLLTTFSIVFFSFSDPQCLGKRLGDKNIDYTEHISLIYNLSVIVLFKDLLYNDSSCTTIVSALGILCPNAMFLLSMRDDYFIFFTEMTVFAILVLYIVIFTSRQGNHQNVLYMKIYEQEKEVDEASSLSRKSEKKFETDREKLISSCKQVFYLLKHIVAIFITEKLYKEVKIAIDNIETLQAFLVKMPVFIDDYIILNHHNENTLNSLNSLNSRQNSIAQPIGEDDAFIGFSVDWNFDVLNVPEDGLFNKLVSKVCIKFPGIIDLLDNQTSEFTSFFTELQNNYNYLPYHGAYHAADVLHNILYLLKITRIENFKPLDMLITLVSALGHDVKHPGQSNSTNINSLSNIAILYNDRSVLENMHCSLVFNILLSDHCNFTKKLLPKDFRVFRKQVIEMILGTDAQYFFEASGKMKAMVDKYMQFFTEGEALFVQSYALKCADVGHYAKDWELYEKWTERIKFEFIKSFNDDQRYVNTLHPLIADFDNDNRQIITTIVLPLYIAWDCYVDSNIKELINNIEKNKRVNIVCSNLTTTEKLDV</sequence>
<evidence type="ECO:0000256" key="1">
    <source>
        <dbReference type="ARBA" id="ARBA00022723"/>
    </source>
</evidence>
<feature type="binding site" evidence="5">
    <location>
        <position position="470"/>
    </location>
    <ligand>
        <name>Zn(2+)</name>
        <dbReference type="ChEBI" id="CHEBI:29105"/>
        <label>2</label>
    </ligand>
</feature>
<dbReference type="AlphaFoldDB" id="A0A1R2D2H6"/>
<keyword evidence="9" id="KW-1185">Reference proteome</keyword>
<dbReference type="InterPro" id="IPR003607">
    <property type="entry name" value="HD/PDEase_dom"/>
</dbReference>
<feature type="domain" description="PDEase" evidence="7">
    <location>
        <begin position="350"/>
        <end position="678"/>
    </location>
</feature>
<protein>
    <recommendedName>
        <fullName evidence="7">PDEase domain-containing protein</fullName>
    </recommendedName>
</protein>
<keyword evidence="2" id="KW-0378">Hydrolase</keyword>
<dbReference type="Proteomes" id="UP000187209">
    <property type="component" value="Unassembled WGS sequence"/>
</dbReference>
<feature type="active site" description="Proton donor" evidence="3">
    <location>
        <position position="430"/>
    </location>
</feature>